<dbReference type="GO" id="GO:0005737">
    <property type="term" value="C:cytoplasm"/>
    <property type="evidence" value="ECO:0007669"/>
    <property type="project" value="UniProtKB-SubCell"/>
</dbReference>
<evidence type="ECO:0000256" key="1">
    <source>
        <dbReference type="ARBA" id="ARBA00022679"/>
    </source>
</evidence>
<keyword evidence="2 6" id="KW-0418">Kinase</keyword>
<reference evidence="8 10" key="1">
    <citation type="submission" date="2023-07" db="EMBL/GenBank/DDBJ databases">
        <title>Unpublished Manusciprt.</title>
        <authorList>
            <person name="Aydin F."/>
            <person name="Tarhane S."/>
            <person name="Saticioglu I.B."/>
            <person name="Karakaya E."/>
            <person name="Abay S."/>
            <person name="Guran O."/>
            <person name="Bozkurt E."/>
            <person name="Uzum N."/>
            <person name="Olgun K."/>
            <person name="Jablonski D."/>
        </authorList>
    </citation>
    <scope>NUCLEOTIDE SEQUENCE</scope>
    <source>
        <strain evidence="10">faydin-H75</strain>
        <strain evidence="8">Faydin-H76</strain>
    </source>
</reference>
<dbReference type="InterPro" id="IPR017437">
    <property type="entry name" value="ATP-NAD_kinase_PpnK-typ_C"/>
</dbReference>
<keyword evidence="3 6" id="KW-0521">NADP</keyword>
<dbReference type="InterPro" id="IPR016064">
    <property type="entry name" value="NAD/diacylglycerol_kinase_sf"/>
</dbReference>
<dbReference type="GO" id="GO:0019674">
    <property type="term" value="P:NAD+ metabolic process"/>
    <property type="evidence" value="ECO:0007669"/>
    <property type="project" value="InterPro"/>
</dbReference>
<reference evidence="7" key="2">
    <citation type="submission" date="2023-07" db="EMBL/GenBank/DDBJ databases">
        <authorList>
            <person name="Aydin F."/>
            <person name="Tarhane S."/>
            <person name="Saticioglu I.B."/>
            <person name="Karakaya E."/>
            <person name="Abay S."/>
            <person name="Guran O."/>
            <person name="Bozkurt E."/>
            <person name="Uzum N."/>
            <person name="Olgun K."/>
            <person name="Jablonski D."/>
        </authorList>
    </citation>
    <scope>NUCLEOTIDE SEQUENCE</scope>
    <source>
        <strain evidence="7">Faydin-H75</strain>
    </source>
</reference>
<dbReference type="Gene3D" id="2.60.200.30">
    <property type="entry name" value="Probable inorganic polyphosphate/atp-NAD kinase, domain 2"/>
    <property type="match status" value="1"/>
</dbReference>
<dbReference type="Proteomes" id="UP001177258">
    <property type="component" value="Unassembled WGS sequence"/>
</dbReference>
<dbReference type="Gene3D" id="3.40.50.10330">
    <property type="entry name" value="Probable inorganic polyphosphate/atp-NAD kinase, domain 1"/>
    <property type="match status" value="1"/>
</dbReference>
<feature type="binding site" evidence="6">
    <location>
        <begin position="143"/>
        <end position="144"/>
    </location>
    <ligand>
        <name>NAD(+)</name>
        <dbReference type="ChEBI" id="CHEBI:57540"/>
    </ligand>
</feature>
<dbReference type="InterPro" id="IPR002504">
    <property type="entry name" value="NADK"/>
</dbReference>
<reference evidence="7 9" key="3">
    <citation type="journal article" date="2024" name="Syst. Appl. Microbiol.">
        <title>Helicobacter cappadocius sp. nov., from lizards: The first psychrotrophic Helicobacter species.</title>
        <authorList>
            <person name="Aydin F."/>
            <person name="Tarhane S."/>
            <person name="Karakaya E."/>
            <person name="Abay S."/>
            <person name="Kayman T."/>
            <person name="Guran O."/>
            <person name="Bozkurt E."/>
            <person name="Uzum N."/>
            <person name="Avci A."/>
            <person name="Olgun K."/>
            <person name="Jablonski D."/>
            <person name="Guran C."/>
            <person name="Burcin Saticioglu I."/>
        </authorList>
    </citation>
    <scope>NUCLEOTIDE SEQUENCE [LARGE SCALE GENOMIC DNA]</scope>
    <source>
        <strain evidence="7">Faydin-H75</strain>
        <strain evidence="9">faydin-H76</strain>
    </source>
</reference>
<dbReference type="HAMAP" id="MF_00361">
    <property type="entry name" value="NAD_kinase"/>
    <property type="match status" value="1"/>
</dbReference>
<keyword evidence="10" id="KW-1185">Reference proteome</keyword>
<dbReference type="Proteomes" id="UP001240777">
    <property type="component" value="Unassembled WGS sequence"/>
</dbReference>
<keyword evidence="4 6" id="KW-0520">NAD</keyword>
<comment type="catalytic activity">
    <reaction evidence="5 6">
        <text>NAD(+) + ATP = ADP + NADP(+) + H(+)</text>
        <dbReference type="Rhea" id="RHEA:18629"/>
        <dbReference type="ChEBI" id="CHEBI:15378"/>
        <dbReference type="ChEBI" id="CHEBI:30616"/>
        <dbReference type="ChEBI" id="CHEBI:57540"/>
        <dbReference type="ChEBI" id="CHEBI:58349"/>
        <dbReference type="ChEBI" id="CHEBI:456216"/>
        <dbReference type="EC" id="2.7.1.23"/>
    </reaction>
</comment>
<dbReference type="EMBL" id="JAUYZK010000007">
    <property type="protein sequence ID" value="MDP2539226.1"/>
    <property type="molecule type" value="Genomic_DNA"/>
</dbReference>
<gene>
    <name evidence="6" type="primary">nadK</name>
    <name evidence="7" type="ORF">Q5I04_05395</name>
    <name evidence="8" type="ORF">Q5I06_05505</name>
</gene>
<comment type="cofactor">
    <cofactor evidence="6">
        <name>a divalent metal cation</name>
        <dbReference type="ChEBI" id="CHEBI:60240"/>
    </cofactor>
</comment>
<dbReference type="GO" id="GO:0046872">
    <property type="term" value="F:metal ion binding"/>
    <property type="evidence" value="ECO:0007669"/>
    <property type="project" value="UniProtKB-UniRule"/>
</dbReference>
<name>A0AA90TBW8_9HELI</name>
<evidence type="ECO:0000256" key="2">
    <source>
        <dbReference type="ARBA" id="ARBA00022777"/>
    </source>
</evidence>
<evidence type="ECO:0000313" key="8">
    <source>
        <dbReference type="EMBL" id="MDP2539226.1"/>
    </source>
</evidence>
<dbReference type="EMBL" id="JAUPEV010000007">
    <property type="protein sequence ID" value="MDO7253344.1"/>
    <property type="molecule type" value="Genomic_DNA"/>
</dbReference>
<accession>A0AA90TBW8</accession>
<organism evidence="8 9">
    <name type="scientific">Helicobacter cappadocius</name>
    <dbReference type="NCBI Taxonomy" id="3063998"/>
    <lineage>
        <taxon>Bacteria</taxon>
        <taxon>Pseudomonadati</taxon>
        <taxon>Campylobacterota</taxon>
        <taxon>Epsilonproteobacteria</taxon>
        <taxon>Campylobacterales</taxon>
        <taxon>Helicobacteraceae</taxon>
        <taxon>Helicobacter</taxon>
    </lineage>
</organism>
<evidence type="ECO:0000256" key="5">
    <source>
        <dbReference type="ARBA" id="ARBA00047925"/>
    </source>
</evidence>
<dbReference type="GO" id="GO:0005524">
    <property type="term" value="F:ATP binding"/>
    <property type="evidence" value="ECO:0007669"/>
    <property type="project" value="UniProtKB-KW"/>
</dbReference>
<feature type="binding site" evidence="6">
    <location>
        <position position="240"/>
    </location>
    <ligand>
        <name>NAD(+)</name>
        <dbReference type="ChEBI" id="CHEBI:57540"/>
    </ligand>
</feature>
<keyword evidence="1 6" id="KW-0808">Transferase</keyword>
<comment type="caution">
    <text evidence="8">The sequence shown here is derived from an EMBL/GenBank/DDBJ whole genome shotgun (WGS) entry which is preliminary data.</text>
</comment>
<dbReference type="InterPro" id="IPR017438">
    <property type="entry name" value="ATP-NAD_kinase_N"/>
</dbReference>
<dbReference type="Pfam" id="PF20143">
    <property type="entry name" value="NAD_kinase_C"/>
    <property type="match status" value="1"/>
</dbReference>
<dbReference type="RefSeq" id="WP_305517191.1">
    <property type="nucleotide sequence ID" value="NZ_JAUPEV010000007.1"/>
</dbReference>
<comment type="caution">
    <text evidence="6">Lacks conserved residue(s) required for the propagation of feature annotation.</text>
</comment>
<feature type="active site" description="Proton acceptor" evidence="6">
    <location>
        <position position="70"/>
    </location>
</feature>
<keyword evidence="6" id="KW-0963">Cytoplasm</keyword>
<feature type="binding site" evidence="6">
    <location>
        <begin position="184"/>
        <end position="189"/>
    </location>
    <ligand>
        <name>NAD(+)</name>
        <dbReference type="ChEBI" id="CHEBI:57540"/>
    </ligand>
</feature>
<keyword evidence="6" id="KW-0067">ATP-binding</keyword>
<evidence type="ECO:0000313" key="10">
    <source>
        <dbReference type="Proteomes" id="UP001240777"/>
    </source>
</evidence>
<evidence type="ECO:0000313" key="7">
    <source>
        <dbReference type="EMBL" id="MDO7253344.1"/>
    </source>
</evidence>
<protein>
    <recommendedName>
        <fullName evidence="6">NAD kinase</fullName>
        <ecNumber evidence="6">2.7.1.23</ecNumber>
    </recommendedName>
    <alternativeName>
        <fullName evidence="6">ATP-dependent NAD kinase</fullName>
    </alternativeName>
</protein>
<proteinExistence type="inferred from homology"/>
<evidence type="ECO:0000313" key="9">
    <source>
        <dbReference type="Proteomes" id="UP001177258"/>
    </source>
</evidence>
<dbReference type="AlphaFoldDB" id="A0AA90TBW8"/>
<feature type="binding site" evidence="6">
    <location>
        <begin position="70"/>
        <end position="71"/>
    </location>
    <ligand>
        <name>NAD(+)</name>
        <dbReference type="ChEBI" id="CHEBI:57540"/>
    </ligand>
</feature>
<feature type="binding site" evidence="6">
    <location>
        <position position="173"/>
    </location>
    <ligand>
        <name>NAD(+)</name>
        <dbReference type="ChEBI" id="CHEBI:57540"/>
    </ligand>
</feature>
<dbReference type="Pfam" id="PF01513">
    <property type="entry name" value="NAD_kinase"/>
    <property type="match status" value="1"/>
</dbReference>
<dbReference type="GO" id="GO:0051287">
    <property type="term" value="F:NAD binding"/>
    <property type="evidence" value="ECO:0007669"/>
    <property type="project" value="UniProtKB-ARBA"/>
</dbReference>
<dbReference type="GO" id="GO:0006741">
    <property type="term" value="P:NADP+ biosynthetic process"/>
    <property type="evidence" value="ECO:0007669"/>
    <property type="project" value="UniProtKB-UniRule"/>
</dbReference>
<evidence type="ECO:0000256" key="6">
    <source>
        <dbReference type="HAMAP-Rule" id="MF_00361"/>
    </source>
</evidence>
<dbReference type="PANTHER" id="PTHR20275">
    <property type="entry name" value="NAD KINASE"/>
    <property type="match status" value="1"/>
</dbReference>
<evidence type="ECO:0000256" key="3">
    <source>
        <dbReference type="ARBA" id="ARBA00022857"/>
    </source>
</evidence>
<dbReference type="PANTHER" id="PTHR20275:SF0">
    <property type="entry name" value="NAD KINASE"/>
    <property type="match status" value="1"/>
</dbReference>
<sequence length="283" mass="31125">MNPPISKIGVLLRPATPTLKDTFFEIQKAFNKNGIQIILEDSSALMIGLSGIAFEDMCEEIDALLSLGGDGTLLSALRRSYGSKIPAFGINIGHLGFLTAISPIEVDRFAALLSKGDYKIDEHMMLEGCLSTSEGEKNLHALNEVLISKKNISGLLKIYAKVNGESFNVYYADSLIIGTPTGSTAYNISAGGSVIYPFCRNILLTPISPHSLTQRPMVLNDEFVLEFGVENDCVLVIDGQEVMEMKSQDTLKIKAAQLNAHLIQKTDRSYFRILKQKFKWGEE</sequence>
<dbReference type="EC" id="2.7.1.23" evidence="6"/>
<comment type="function">
    <text evidence="6">Involved in the regulation of the intracellular balance of NAD and NADP, and is a key enzyme in the biosynthesis of NADP. Catalyzes specifically the phosphorylation on 2'-hydroxyl of the adenosine moiety of NAD to yield NADP.</text>
</comment>
<dbReference type="SUPFAM" id="SSF111331">
    <property type="entry name" value="NAD kinase/diacylglycerol kinase-like"/>
    <property type="match status" value="1"/>
</dbReference>
<dbReference type="GO" id="GO:0003951">
    <property type="term" value="F:NAD+ kinase activity"/>
    <property type="evidence" value="ECO:0007669"/>
    <property type="project" value="UniProtKB-UniRule"/>
</dbReference>
<evidence type="ECO:0000256" key="4">
    <source>
        <dbReference type="ARBA" id="ARBA00023027"/>
    </source>
</evidence>
<comment type="subcellular location">
    <subcellularLocation>
        <location evidence="6">Cytoplasm</location>
    </subcellularLocation>
</comment>
<keyword evidence="6" id="KW-0547">Nucleotide-binding</keyword>
<comment type="similarity">
    <text evidence="6">Belongs to the NAD kinase family.</text>
</comment>